<dbReference type="OrthoDB" id="10053194at2759"/>
<feature type="transmembrane region" description="Helical" evidence="9">
    <location>
        <begin position="143"/>
        <end position="165"/>
    </location>
</feature>
<evidence type="ECO:0000256" key="9">
    <source>
        <dbReference type="SAM" id="Phobius"/>
    </source>
</evidence>
<dbReference type="Proteomes" id="UP000225706">
    <property type="component" value="Unassembled WGS sequence"/>
</dbReference>
<dbReference type="GO" id="GO:0005886">
    <property type="term" value="C:plasma membrane"/>
    <property type="evidence" value="ECO:0007669"/>
    <property type="project" value="TreeGrafter"/>
</dbReference>
<comment type="caution">
    <text evidence="11">The sequence shown here is derived from an EMBL/GenBank/DDBJ whole genome shotgun (WGS) entry which is preliminary data.</text>
</comment>
<keyword evidence="2 9" id="KW-0812">Transmembrane</keyword>
<dbReference type="CDD" id="cd00637">
    <property type="entry name" value="7tm_classA_rhodopsin-like"/>
    <property type="match status" value="1"/>
</dbReference>
<keyword evidence="3 9" id="KW-1133">Transmembrane helix</keyword>
<evidence type="ECO:0000256" key="2">
    <source>
        <dbReference type="ARBA" id="ARBA00022692"/>
    </source>
</evidence>
<keyword evidence="4" id="KW-0297">G-protein coupled receptor</keyword>
<name>A0A2B4RTA0_STYPI</name>
<dbReference type="PANTHER" id="PTHR45695">
    <property type="entry name" value="LEUCOKININ RECEPTOR-RELATED"/>
    <property type="match status" value="1"/>
</dbReference>
<reference evidence="12" key="1">
    <citation type="journal article" date="2017" name="bioRxiv">
        <title>Comparative analysis of the genomes of Stylophora pistillata and Acropora digitifera provides evidence for extensive differences between species of corals.</title>
        <authorList>
            <person name="Voolstra C.R."/>
            <person name="Li Y."/>
            <person name="Liew Y.J."/>
            <person name="Baumgarten S."/>
            <person name="Zoccola D."/>
            <person name="Flot J.-F."/>
            <person name="Tambutte S."/>
            <person name="Allemand D."/>
            <person name="Aranda M."/>
        </authorList>
    </citation>
    <scope>NUCLEOTIDE SEQUENCE [LARGE SCALE GENOMIC DNA]</scope>
</reference>
<feature type="transmembrane region" description="Helical" evidence="9">
    <location>
        <begin position="101"/>
        <end position="122"/>
    </location>
</feature>
<dbReference type="AlphaFoldDB" id="A0A2B4RTA0"/>
<accession>A0A2B4RTA0</accession>
<feature type="transmembrane region" description="Helical" evidence="9">
    <location>
        <begin position="23"/>
        <end position="48"/>
    </location>
</feature>
<evidence type="ECO:0000256" key="6">
    <source>
        <dbReference type="ARBA" id="ARBA00023170"/>
    </source>
</evidence>
<dbReference type="GO" id="GO:0004930">
    <property type="term" value="F:G protein-coupled receptor activity"/>
    <property type="evidence" value="ECO:0007669"/>
    <property type="project" value="UniProtKB-KW"/>
</dbReference>
<organism evidence="11 12">
    <name type="scientific">Stylophora pistillata</name>
    <name type="common">Smooth cauliflower coral</name>
    <dbReference type="NCBI Taxonomy" id="50429"/>
    <lineage>
        <taxon>Eukaryota</taxon>
        <taxon>Metazoa</taxon>
        <taxon>Cnidaria</taxon>
        <taxon>Anthozoa</taxon>
        <taxon>Hexacorallia</taxon>
        <taxon>Scleractinia</taxon>
        <taxon>Astrocoeniina</taxon>
        <taxon>Pocilloporidae</taxon>
        <taxon>Stylophora</taxon>
    </lineage>
</organism>
<keyword evidence="7" id="KW-0807">Transducer</keyword>
<sequence length="372" mass="42478">MNDSLNSTASSGNLPRKFVPEPFAMTVVRLSVFGIVFLAAVIGNFFVFTAPLGNSRLRTFSYCLITNLAISDFFSILWVPLILATEELKSGWIYGAFLCKLINPSQVVCGLVTTNVHVAIAADRYFSIVSPLGHSCSHFRYRRAFIIVSTIWIVAVICSLPSFIFRQALSVTFKSGRKIDYCHEIFPPMNADSEHGYRQMYSVFLFLVNYVIPISISTVLYAKIILHLKKTKLERKKLGRKFSQSSRASTKDTKVYCNDSTQLERRFISMAIVIILIFFFCYLPYQAVFLLAEFTEYTVSWKYVRILMNVVYFLTWLPNALNPICFGAMDQRYSKAFRRICFVFQDSSDKDSKSNQSGSLSRQARKVTYTNV</sequence>
<feature type="domain" description="G-protein coupled receptors family 1 profile" evidence="10">
    <location>
        <begin position="43"/>
        <end position="326"/>
    </location>
</feature>
<dbReference type="SUPFAM" id="SSF81321">
    <property type="entry name" value="Family A G protein-coupled receptor-like"/>
    <property type="match status" value="1"/>
</dbReference>
<feature type="transmembrane region" description="Helical" evidence="9">
    <location>
        <begin position="203"/>
        <end position="226"/>
    </location>
</feature>
<gene>
    <name evidence="11" type="primary">PROKR1</name>
    <name evidence="11" type="ORF">AWC38_SpisGene25817</name>
</gene>
<evidence type="ECO:0000256" key="4">
    <source>
        <dbReference type="ARBA" id="ARBA00023040"/>
    </source>
</evidence>
<dbReference type="PANTHER" id="PTHR45695:SF9">
    <property type="entry name" value="LEUCOKININ RECEPTOR"/>
    <property type="match status" value="1"/>
</dbReference>
<feature type="transmembrane region" description="Helical" evidence="9">
    <location>
        <begin position="267"/>
        <end position="286"/>
    </location>
</feature>
<dbReference type="STRING" id="50429.A0A2B4RTA0"/>
<evidence type="ECO:0000256" key="8">
    <source>
        <dbReference type="SAM" id="MobiDB-lite"/>
    </source>
</evidence>
<keyword evidence="12" id="KW-1185">Reference proteome</keyword>
<evidence type="ECO:0000313" key="11">
    <source>
        <dbReference type="EMBL" id="PFX20376.1"/>
    </source>
</evidence>
<proteinExistence type="predicted"/>
<dbReference type="EMBL" id="LSMT01000319">
    <property type="protein sequence ID" value="PFX20376.1"/>
    <property type="molecule type" value="Genomic_DNA"/>
</dbReference>
<evidence type="ECO:0000259" key="10">
    <source>
        <dbReference type="PROSITE" id="PS50262"/>
    </source>
</evidence>
<evidence type="ECO:0000256" key="1">
    <source>
        <dbReference type="ARBA" id="ARBA00004141"/>
    </source>
</evidence>
<dbReference type="Gene3D" id="1.20.1070.10">
    <property type="entry name" value="Rhodopsin 7-helix transmembrane proteins"/>
    <property type="match status" value="1"/>
</dbReference>
<evidence type="ECO:0000313" key="12">
    <source>
        <dbReference type="Proteomes" id="UP000225706"/>
    </source>
</evidence>
<protein>
    <submittedName>
        <fullName evidence="11">Prokineticin receptor 1</fullName>
    </submittedName>
</protein>
<comment type="subcellular location">
    <subcellularLocation>
        <location evidence="1">Membrane</location>
        <topology evidence="1">Multi-pass membrane protein</topology>
    </subcellularLocation>
</comment>
<feature type="transmembrane region" description="Helical" evidence="9">
    <location>
        <begin position="60"/>
        <end position="81"/>
    </location>
</feature>
<feature type="region of interest" description="Disordered" evidence="8">
    <location>
        <begin position="348"/>
        <end position="372"/>
    </location>
</feature>
<dbReference type="Pfam" id="PF00001">
    <property type="entry name" value="7tm_1"/>
    <property type="match status" value="1"/>
</dbReference>
<dbReference type="InterPro" id="IPR000276">
    <property type="entry name" value="GPCR_Rhodpsn"/>
</dbReference>
<evidence type="ECO:0000256" key="5">
    <source>
        <dbReference type="ARBA" id="ARBA00023136"/>
    </source>
</evidence>
<evidence type="ECO:0000256" key="7">
    <source>
        <dbReference type="ARBA" id="ARBA00023224"/>
    </source>
</evidence>
<keyword evidence="5 9" id="KW-0472">Membrane</keyword>
<dbReference type="PROSITE" id="PS50262">
    <property type="entry name" value="G_PROTEIN_RECEP_F1_2"/>
    <property type="match status" value="1"/>
</dbReference>
<dbReference type="PRINTS" id="PR00237">
    <property type="entry name" value="GPCRRHODOPSN"/>
</dbReference>
<evidence type="ECO:0000256" key="3">
    <source>
        <dbReference type="ARBA" id="ARBA00022989"/>
    </source>
</evidence>
<dbReference type="InterPro" id="IPR017452">
    <property type="entry name" value="GPCR_Rhodpsn_7TM"/>
</dbReference>
<feature type="transmembrane region" description="Helical" evidence="9">
    <location>
        <begin position="306"/>
        <end position="329"/>
    </location>
</feature>
<keyword evidence="6 11" id="KW-0675">Receptor</keyword>